<dbReference type="AlphaFoldDB" id="A0A3B0FNI1"/>
<dbReference type="InterPro" id="IPR037171">
    <property type="entry name" value="NagB/RpiA_transferase-like"/>
</dbReference>
<proteinExistence type="inferred from homology"/>
<accession>A0A3B0FNI1</accession>
<dbReference type="EMBL" id="RBNH01000028">
    <property type="protein sequence ID" value="RKO20047.1"/>
    <property type="molecule type" value="Genomic_DNA"/>
</dbReference>
<comment type="similarity">
    <text evidence="1">Belongs to the SorC transcriptional regulatory family.</text>
</comment>
<dbReference type="InterPro" id="IPR036388">
    <property type="entry name" value="WH-like_DNA-bd_sf"/>
</dbReference>
<feature type="domain" description="Sugar-binding" evidence="5">
    <location>
        <begin position="75"/>
        <end position="316"/>
    </location>
</feature>
<dbReference type="Gene3D" id="3.40.50.1360">
    <property type="match status" value="1"/>
</dbReference>
<dbReference type="Proteomes" id="UP000273159">
    <property type="component" value="Unassembled WGS sequence"/>
</dbReference>
<reference evidence="6 7" key="1">
    <citation type="submission" date="2018-10" db="EMBL/GenBank/DDBJ databases">
        <title>Genome-guide identification and characterization of bacteria that degrade polycyclic aromatic hydrocarbons and resist hexavalent chromium simultaneously.</title>
        <authorList>
            <person name="Feng H."/>
        </authorList>
    </citation>
    <scope>NUCLEOTIDE SEQUENCE [LARGE SCALE GENOMIC DNA]</scope>
    <source>
        <strain evidence="6 7">J015</strain>
    </source>
</reference>
<keyword evidence="3" id="KW-0238">DNA-binding</keyword>
<dbReference type="PANTHER" id="PTHR34294">
    <property type="entry name" value="TRANSCRIPTIONAL REGULATOR-RELATED"/>
    <property type="match status" value="1"/>
</dbReference>
<keyword evidence="4" id="KW-0804">Transcription</keyword>
<organism evidence="6 7">
    <name type="scientific">Pseudarthrobacter phenanthrenivorans</name>
    <name type="common">Arthrobacter phenanthrenivorans</name>
    <dbReference type="NCBI Taxonomy" id="361575"/>
    <lineage>
        <taxon>Bacteria</taxon>
        <taxon>Bacillati</taxon>
        <taxon>Actinomycetota</taxon>
        <taxon>Actinomycetes</taxon>
        <taxon>Micrococcales</taxon>
        <taxon>Micrococcaceae</taxon>
        <taxon>Pseudarthrobacter</taxon>
    </lineage>
</organism>
<dbReference type="Gene3D" id="1.10.10.10">
    <property type="entry name" value="Winged helix-like DNA-binding domain superfamily/Winged helix DNA-binding domain"/>
    <property type="match status" value="1"/>
</dbReference>
<gene>
    <name evidence="6" type="ORF">D7Z96_19565</name>
</gene>
<dbReference type="GO" id="GO:0030246">
    <property type="term" value="F:carbohydrate binding"/>
    <property type="evidence" value="ECO:0007669"/>
    <property type="project" value="InterPro"/>
</dbReference>
<evidence type="ECO:0000259" key="5">
    <source>
        <dbReference type="Pfam" id="PF04198"/>
    </source>
</evidence>
<reference evidence="7" key="2">
    <citation type="submission" date="2018-10" db="EMBL/GenBank/DDBJ databases">
        <authorList>
            <person name="Wang Y."/>
            <person name="Wang J."/>
            <person name="Yang X."/>
            <person name="Wang Z."/>
            <person name="Huang Y."/>
        </authorList>
    </citation>
    <scope>NUCLEOTIDE SEQUENCE [LARGE SCALE GENOMIC DNA]</scope>
    <source>
        <strain evidence="7">J015</strain>
    </source>
</reference>
<dbReference type="RefSeq" id="WP_120693649.1">
    <property type="nucleotide sequence ID" value="NZ_RBNH01000028.1"/>
</dbReference>
<evidence type="ECO:0000256" key="4">
    <source>
        <dbReference type="ARBA" id="ARBA00023163"/>
    </source>
</evidence>
<sequence length="322" mass="34782">MSEAALAPVGTSSKFPLETIYQAARMYYVEDANQVKIAQSLDVSRPTVSRLLAEARRIGMVRIEVVDPAATTSKSLAIELADALSIQQVYLADGDQSRRLRGGLLPLVFEAISDMALAPGDVLLASSGRTIYELSQAPLPKLPGVIVAPSVGGQTEPEPWYQTNEIARAIAEHTGAQPAFLWTQALPSPEMHEFLQRDPDFQRIKRLWESAKGALLGIGAPPTTRSSISRFIPKDDDSLSRAVGDICLNFYDVHGKQIAFPGSDRIVSTSEENLRAIPHTVGVAVGAEKATSILGAARAGYYRKLVTDSHTARAALDYIRTA</sequence>
<dbReference type="InterPro" id="IPR007324">
    <property type="entry name" value="Sugar-bd_dom_put"/>
</dbReference>
<dbReference type="GO" id="GO:0003677">
    <property type="term" value="F:DNA binding"/>
    <property type="evidence" value="ECO:0007669"/>
    <property type="project" value="UniProtKB-KW"/>
</dbReference>
<evidence type="ECO:0000256" key="2">
    <source>
        <dbReference type="ARBA" id="ARBA00023015"/>
    </source>
</evidence>
<dbReference type="SUPFAM" id="SSF100950">
    <property type="entry name" value="NagB/RpiA/CoA transferase-like"/>
    <property type="match status" value="1"/>
</dbReference>
<dbReference type="Pfam" id="PF04198">
    <property type="entry name" value="Sugar-bind"/>
    <property type="match status" value="1"/>
</dbReference>
<comment type="caution">
    <text evidence="6">The sequence shown here is derived from an EMBL/GenBank/DDBJ whole genome shotgun (WGS) entry which is preliminary data.</text>
</comment>
<evidence type="ECO:0000313" key="7">
    <source>
        <dbReference type="Proteomes" id="UP000273159"/>
    </source>
</evidence>
<evidence type="ECO:0000256" key="1">
    <source>
        <dbReference type="ARBA" id="ARBA00010466"/>
    </source>
</evidence>
<evidence type="ECO:0000313" key="6">
    <source>
        <dbReference type="EMBL" id="RKO20047.1"/>
    </source>
</evidence>
<keyword evidence="2" id="KW-0805">Transcription regulation</keyword>
<evidence type="ECO:0000256" key="3">
    <source>
        <dbReference type="ARBA" id="ARBA00023125"/>
    </source>
</evidence>
<dbReference type="InterPro" id="IPR051054">
    <property type="entry name" value="SorC_transcr_regulators"/>
</dbReference>
<protein>
    <recommendedName>
        <fullName evidence="5">Sugar-binding domain-containing protein</fullName>
    </recommendedName>
</protein>
<name>A0A3B0FNI1_PSEPS</name>
<dbReference type="PANTHER" id="PTHR34294:SF1">
    <property type="entry name" value="TRANSCRIPTIONAL REGULATOR LSRR"/>
    <property type="match status" value="1"/>
</dbReference>